<comment type="pathway">
    <text evidence="3">Lipid metabolism; fatty acid biosynthesis.</text>
</comment>
<gene>
    <name evidence="6" type="primary">accB</name>
    <name evidence="6" type="ORF">KQ486_01150</name>
</gene>
<dbReference type="CDD" id="cd06850">
    <property type="entry name" value="biotinyl_domain"/>
    <property type="match status" value="1"/>
</dbReference>
<evidence type="ECO:0000313" key="7">
    <source>
        <dbReference type="Proteomes" id="UP000812672"/>
    </source>
</evidence>
<name>A0ABS6GK91_9BACI</name>
<dbReference type="NCBIfam" id="TIGR00531">
    <property type="entry name" value="BCCP"/>
    <property type="match status" value="1"/>
</dbReference>
<protein>
    <recommendedName>
        <fullName evidence="1 3">Biotin carboxyl carrier protein of acetyl-CoA carboxylase</fullName>
    </recommendedName>
</protein>
<keyword evidence="3" id="KW-0275">Fatty acid biosynthesis</keyword>
<evidence type="ECO:0000256" key="3">
    <source>
        <dbReference type="RuleBase" id="RU364072"/>
    </source>
</evidence>
<keyword evidence="2 3" id="KW-0092">Biotin</keyword>
<comment type="caution">
    <text evidence="6">The sequence shown here is derived from an EMBL/GenBank/DDBJ whole genome shotgun (WGS) entry which is preliminary data.</text>
</comment>
<dbReference type="Pfam" id="PF00364">
    <property type="entry name" value="Biotin_lipoyl"/>
    <property type="match status" value="1"/>
</dbReference>
<reference evidence="6 7" key="1">
    <citation type="journal article" date="2011" name="Int. J. Syst. Evol. Microbiol.">
        <title>Allobacillus halotolerans gen. nov., sp. nov. isolated from shrimp paste.</title>
        <authorList>
            <person name="Sheu S.Y."/>
            <person name="Arun A.B."/>
            <person name="Jiang S.R."/>
            <person name="Young C.C."/>
            <person name="Chen W.M."/>
        </authorList>
    </citation>
    <scope>NUCLEOTIDE SEQUENCE [LARGE SCALE GENOMIC DNA]</scope>
    <source>
        <strain evidence="6 7">LMG 24826</strain>
    </source>
</reference>
<keyword evidence="6" id="KW-0436">Ligase</keyword>
<dbReference type="EMBL" id="JAHLZF010000001">
    <property type="protein sequence ID" value="MBU6079620.1"/>
    <property type="molecule type" value="Genomic_DNA"/>
</dbReference>
<feature type="compositionally biased region" description="Basic and acidic residues" evidence="4">
    <location>
        <begin position="74"/>
        <end position="85"/>
    </location>
</feature>
<evidence type="ECO:0000256" key="4">
    <source>
        <dbReference type="SAM" id="MobiDB-lite"/>
    </source>
</evidence>
<feature type="domain" description="Lipoyl-binding" evidence="5">
    <location>
        <begin position="94"/>
        <end position="170"/>
    </location>
</feature>
<dbReference type="SUPFAM" id="SSF51230">
    <property type="entry name" value="Single hybrid motif"/>
    <property type="match status" value="1"/>
</dbReference>
<keyword evidence="3" id="KW-0444">Lipid biosynthesis</keyword>
<sequence>MLKVQEIRELIKLIDESSITEFKYETDNAEVHLKKGTGEAPAAPTAQPSVVQPTEQSAPASTSEKPEAASQPEKTAEKPAEKQEEAVDTPTDYDHEITSPMVGTFYASPSPDEDPYVKTGDRVEGNSVVCIVEAMKLFNEIEAEVNGEIVEILVEDGELVEYGQPLFRIKKA</sequence>
<dbReference type="InterPro" id="IPR000089">
    <property type="entry name" value="Biotin_lipoyl"/>
</dbReference>
<dbReference type="InterPro" id="IPR011053">
    <property type="entry name" value="Single_hybrid_motif"/>
</dbReference>
<dbReference type="PROSITE" id="PS50968">
    <property type="entry name" value="BIOTINYL_LIPOYL"/>
    <property type="match status" value="1"/>
</dbReference>
<feature type="region of interest" description="Disordered" evidence="4">
    <location>
        <begin position="33"/>
        <end position="120"/>
    </location>
</feature>
<dbReference type="InterPro" id="IPR001249">
    <property type="entry name" value="AcCoA_biotinCC"/>
</dbReference>
<dbReference type="PANTHER" id="PTHR45266:SF3">
    <property type="entry name" value="OXALOACETATE DECARBOXYLASE ALPHA CHAIN"/>
    <property type="match status" value="1"/>
</dbReference>
<dbReference type="NCBIfam" id="NF005457">
    <property type="entry name" value="PRK07051.1"/>
    <property type="match status" value="1"/>
</dbReference>
<evidence type="ECO:0000259" key="5">
    <source>
        <dbReference type="PROSITE" id="PS50968"/>
    </source>
</evidence>
<keyword evidence="3" id="KW-0276">Fatty acid metabolism</keyword>
<proteinExistence type="predicted"/>
<accession>A0ABS6GK91</accession>
<evidence type="ECO:0000256" key="2">
    <source>
        <dbReference type="ARBA" id="ARBA00023267"/>
    </source>
</evidence>
<keyword evidence="3" id="KW-0443">Lipid metabolism</keyword>
<dbReference type="Proteomes" id="UP000812672">
    <property type="component" value="Unassembled WGS sequence"/>
</dbReference>
<dbReference type="PRINTS" id="PR01071">
    <property type="entry name" value="ACOABIOTINCC"/>
</dbReference>
<evidence type="ECO:0000256" key="1">
    <source>
        <dbReference type="ARBA" id="ARBA00017562"/>
    </source>
</evidence>
<feature type="compositionally biased region" description="Polar residues" evidence="4">
    <location>
        <begin position="46"/>
        <end position="63"/>
    </location>
</feature>
<dbReference type="Gene3D" id="2.40.50.100">
    <property type="match status" value="1"/>
</dbReference>
<dbReference type="InterPro" id="IPR050709">
    <property type="entry name" value="Biotin_Carboxyl_Carrier/Decarb"/>
</dbReference>
<keyword evidence="7" id="KW-1185">Reference proteome</keyword>
<evidence type="ECO:0000313" key="6">
    <source>
        <dbReference type="EMBL" id="MBU6079620.1"/>
    </source>
</evidence>
<dbReference type="RefSeq" id="WP_144158529.1">
    <property type="nucleotide sequence ID" value="NZ_CAUPKR010000001.1"/>
</dbReference>
<dbReference type="GO" id="GO:0003989">
    <property type="term" value="F:acetyl-CoA carboxylase activity"/>
    <property type="evidence" value="ECO:0007669"/>
    <property type="project" value="UniProtKB-EC"/>
</dbReference>
<dbReference type="PANTHER" id="PTHR45266">
    <property type="entry name" value="OXALOACETATE DECARBOXYLASE ALPHA CHAIN"/>
    <property type="match status" value="1"/>
</dbReference>
<comment type="function">
    <text evidence="3">This protein is a component of the acetyl coenzyme A carboxylase complex; first, biotin carboxylase catalyzes the carboxylation of the carrier protein and then the transcarboxylase transfers the carboxyl group to form malonyl-CoA.</text>
</comment>
<organism evidence="6 7">
    <name type="scientific">Allobacillus halotolerans</name>
    <dbReference type="NCBI Taxonomy" id="570278"/>
    <lineage>
        <taxon>Bacteria</taxon>
        <taxon>Bacillati</taxon>
        <taxon>Bacillota</taxon>
        <taxon>Bacilli</taxon>
        <taxon>Bacillales</taxon>
        <taxon>Bacillaceae</taxon>
        <taxon>Allobacillus</taxon>
    </lineage>
</organism>